<dbReference type="AlphaFoldDB" id="A0A645GC01"/>
<sequence>MQVGIRALGGDEVIALVGGFIRINLAQTGIGSDSACRDGIIIRG</sequence>
<proteinExistence type="predicted"/>
<gene>
    <name evidence="1" type="ORF">SDC9_171847</name>
</gene>
<protein>
    <submittedName>
        <fullName evidence="1">Uncharacterized protein</fullName>
    </submittedName>
</protein>
<accession>A0A645GC01</accession>
<organism evidence="1">
    <name type="scientific">bioreactor metagenome</name>
    <dbReference type="NCBI Taxonomy" id="1076179"/>
    <lineage>
        <taxon>unclassified sequences</taxon>
        <taxon>metagenomes</taxon>
        <taxon>ecological metagenomes</taxon>
    </lineage>
</organism>
<evidence type="ECO:0000313" key="1">
    <source>
        <dbReference type="EMBL" id="MPN24448.1"/>
    </source>
</evidence>
<comment type="caution">
    <text evidence="1">The sequence shown here is derived from an EMBL/GenBank/DDBJ whole genome shotgun (WGS) entry which is preliminary data.</text>
</comment>
<name>A0A645GC01_9ZZZZ</name>
<dbReference type="EMBL" id="VSSQ01073303">
    <property type="protein sequence ID" value="MPN24448.1"/>
    <property type="molecule type" value="Genomic_DNA"/>
</dbReference>
<reference evidence="1" key="1">
    <citation type="submission" date="2019-08" db="EMBL/GenBank/DDBJ databases">
        <authorList>
            <person name="Kucharzyk K."/>
            <person name="Murdoch R.W."/>
            <person name="Higgins S."/>
            <person name="Loffler F."/>
        </authorList>
    </citation>
    <scope>NUCLEOTIDE SEQUENCE</scope>
</reference>